<keyword evidence="2" id="KW-1185">Reference proteome</keyword>
<dbReference type="EMBL" id="BDIP01006643">
    <property type="protein sequence ID" value="GIQ90772.1"/>
    <property type="molecule type" value="Genomic_DNA"/>
</dbReference>
<dbReference type="Proteomes" id="UP000265618">
    <property type="component" value="Unassembled WGS sequence"/>
</dbReference>
<reference evidence="1 2" key="1">
    <citation type="journal article" date="2018" name="PLoS ONE">
        <title>The draft genome of Kipferlia bialata reveals reductive genome evolution in fornicate parasites.</title>
        <authorList>
            <person name="Tanifuji G."/>
            <person name="Takabayashi S."/>
            <person name="Kume K."/>
            <person name="Takagi M."/>
            <person name="Nakayama T."/>
            <person name="Kamikawa R."/>
            <person name="Inagaki Y."/>
            <person name="Hashimoto T."/>
        </authorList>
    </citation>
    <scope>NUCLEOTIDE SEQUENCE [LARGE SCALE GENOMIC DNA]</scope>
    <source>
        <strain evidence="1">NY0173</strain>
    </source>
</reference>
<accession>A0A9K3D9M7</accession>
<evidence type="ECO:0000313" key="2">
    <source>
        <dbReference type="Proteomes" id="UP000265618"/>
    </source>
</evidence>
<gene>
    <name evidence="1" type="ORF">KIPB_013693</name>
</gene>
<organism evidence="1 2">
    <name type="scientific">Kipferlia bialata</name>
    <dbReference type="NCBI Taxonomy" id="797122"/>
    <lineage>
        <taxon>Eukaryota</taxon>
        <taxon>Metamonada</taxon>
        <taxon>Carpediemonas-like organisms</taxon>
        <taxon>Kipferlia</taxon>
    </lineage>
</organism>
<sequence length="71" mass="8083">EKNLGFYHGKHMLQVYENLVLSRRTKRGIPASLYVMKRLPRAEDVPMVVGGGDLKSVTTSFVLNDKEKVHK</sequence>
<evidence type="ECO:0000313" key="1">
    <source>
        <dbReference type="EMBL" id="GIQ90772.1"/>
    </source>
</evidence>
<protein>
    <submittedName>
        <fullName evidence="1">Uncharacterized protein</fullName>
    </submittedName>
</protein>
<name>A0A9K3D9M7_9EUKA</name>
<comment type="caution">
    <text evidence="1">The sequence shown here is derived from an EMBL/GenBank/DDBJ whole genome shotgun (WGS) entry which is preliminary data.</text>
</comment>
<proteinExistence type="predicted"/>
<dbReference type="AlphaFoldDB" id="A0A9K3D9M7"/>
<feature type="non-terminal residue" evidence="1">
    <location>
        <position position="1"/>
    </location>
</feature>